<dbReference type="PROSITE" id="PS51780">
    <property type="entry name" value="GW"/>
    <property type="match status" value="4"/>
</dbReference>
<evidence type="ECO:0000256" key="2">
    <source>
        <dbReference type="ARBA" id="ARBA00010266"/>
    </source>
</evidence>
<evidence type="ECO:0000259" key="7">
    <source>
        <dbReference type="PROSITE" id="PS51780"/>
    </source>
</evidence>
<dbReference type="Proteomes" id="UP000515800">
    <property type="component" value="Chromosome"/>
</dbReference>
<comment type="subcellular location">
    <subcellularLocation>
        <location evidence="1">Secreted</location>
    </subcellularLocation>
</comment>
<organism evidence="8 9">
    <name type="scientific">Weissella diestrammenae</name>
    <dbReference type="NCBI Taxonomy" id="1162633"/>
    <lineage>
        <taxon>Bacteria</taxon>
        <taxon>Bacillati</taxon>
        <taxon>Bacillota</taxon>
        <taxon>Bacilli</taxon>
        <taxon>Lactobacillales</taxon>
        <taxon>Lactobacillaceae</taxon>
        <taxon>Weissella</taxon>
    </lineage>
</organism>
<dbReference type="PANTHER" id="PTHR33308:SF9">
    <property type="entry name" value="PEPTIDOGLYCAN HYDROLASE FLGJ"/>
    <property type="match status" value="1"/>
</dbReference>
<dbReference type="SUPFAM" id="SSF82057">
    <property type="entry name" value="Prokaryotic SH3-related domain"/>
    <property type="match status" value="8"/>
</dbReference>
<dbReference type="PRINTS" id="PR01002">
    <property type="entry name" value="FLGFLGJ"/>
</dbReference>
<feature type="domain" description="GW" evidence="7">
    <location>
        <begin position="362"/>
        <end position="443"/>
    </location>
</feature>
<feature type="domain" description="GW" evidence="7">
    <location>
        <begin position="697"/>
        <end position="777"/>
    </location>
</feature>
<evidence type="ECO:0000313" key="8">
    <source>
        <dbReference type="EMBL" id="QNN75201.1"/>
    </source>
</evidence>
<reference evidence="8 9" key="1">
    <citation type="submission" date="2020-08" db="EMBL/GenBank/DDBJ databases">
        <title>Genome sequence of Weissella diestrammenae KACC 16890T.</title>
        <authorList>
            <person name="Hyun D.-W."/>
            <person name="Bae J.-W."/>
        </authorList>
    </citation>
    <scope>NUCLEOTIDE SEQUENCE [LARGE SCALE GENOMIC DNA]</scope>
    <source>
        <strain evidence="8 9">KACC 16890</strain>
    </source>
</reference>
<evidence type="ECO:0000256" key="6">
    <source>
        <dbReference type="ARBA" id="ARBA00023316"/>
    </source>
</evidence>
<accession>A0A7G9T526</accession>
<evidence type="ECO:0000256" key="3">
    <source>
        <dbReference type="ARBA" id="ARBA00022525"/>
    </source>
</evidence>
<dbReference type="AlphaFoldDB" id="A0A7G9T526"/>
<dbReference type="PANTHER" id="PTHR33308">
    <property type="entry name" value="PEPTIDOGLYCAN HYDROLASE FLGJ"/>
    <property type="match status" value="1"/>
</dbReference>
<keyword evidence="9" id="KW-1185">Reference proteome</keyword>
<dbReference type="InterPro" id="IPR051056">
    <property type="entry name" value="Glycosyl_Hydrolase_73"/>
</dbReference>
<dbReference type="Pfam" id="PF01832">
    <property type="entry name" value="Glucosaminidase"/>
    <property type="match status" value="1"/>
</dbReference>
<evidence type="ECO:0000256" key="1">
    <source>
        <dbReference type="ARBA" id="ARBA00004613"/>
    </source>
</evidence>
<feature type="domain" description="GW" evidence="7">
    <location>
        <begin position="278"/>
        <end position="359"/>
    </location>
</feature>
<dbReference type="InterPro" id="IPR038200">
    <property type="entry name" value="GW_dom_sf"/>
</dbReference>
<evidence type="ECO:0000313" key="9">
    <source>
        <dbReference type="Proteomes" id="UP000515800"/>
    </source>
</evidence>
<protein>
    <submittedName>
        <fullName evidence="8">SH3-like domain-containing protein</fullName>
    </submittedName>
</protein>
<dbReference type="KEGG" id="wdi:H9L19_07495"/>
<dbReference type="Gene3D" id="1.10.530.10">
    <property type="match status" value="1"/>
</dbReference>
<evidence type="ECO:0000256" key="4">
    <source>
        <dbReference type="ARBA" id="ARBA00022729"/>
    </source>
</evidence>
<gene>
    <name evidence="8" type="ORF">H9L19_07495</name>
</gene>
<proteinExistence type="inferred from homology"/>
<dbReference type="Pfam" id="PF13457">
    <property type="entry name" value="GW"/>
    <property type="match status" value="8"/>
</dbReference>
<keyword evidence="5" id="KW-0378">Hydrolase</keyword>
<keyword evidence="6" id="KW-0961">Cell wall biogenesis/degradation</keyword>
<dbReference type="RefSeq" id="WP_187529035.1">
    <property type="nucleotide sequence ID" value="NZ_CP060724.1"/>
</dbReference>
<dbReference type="InterPro" id="IPR025987">
    <property type="entry name" value="GW_dom"/>
</dbReference>
<feature type="domain" description="GW" evidence="7">
    <location>
        <begin position="613"/>
        <end position="694"/>
    </location>
</feature>
<dbReference type="EMBL" id="CP060724">
    <property type="protein sequence ID" value="QNN75201.1"/>
    <property type="molecule type" value="Genomic_DNA"/>
</dbReference>
<dbReference type="SMART" id="SM00047">
    <property type="entry name" value="LYZ2"/>
    <property type="match status" value="1"/>
</dbReference>
<dbReference type="GO" id="GO:0005576">
    <property type="term" value="C:extracellular region"/>
    <property type="evidence" value="ECO:0007669"/>
    <property type="project" value="UniProtKB-SubCell"/>
</dbReference>
<dbReference type="GO" id="GO:0071555">
    <property type="term" value="P:cell wall organization"/>
    <property type="evidence" value="ECO:0007669"/>
    <property type="project" value="UniProtKB-KW"/>
</dbReference>
<dbReference type="Gene3D" id="2.30.30.170">
    <property type="match status" value="8"/>
</dbReference>
<keyword evidence="4" id="KW-0732">Signal</keyword>
<keyword evidence="3" id="KW-0964">Secreted</keyword>
<name>A0A7G9T526_9LACO</name>
<sequence length="865" mass="97384">MKSKHNISPLKYLLILFLLPVILGLFKPTVQADTISNFKNWVAPGVRSSATRYNTWGSVMMAQAALESGWGQSALSTQANNFFGIKGTYNGQYVTMRTAEYDANGNIYYVNAQFRKYPSPEQSMDDNGSLIRNGLSWNHAYYSQSWKENAKTYQDAARALVGKYATDPNYGSKLIDLISQNGFDKLVDGNYITYARDVNYDAKIIDNNSGAGIDKNQPYLIPGSEHFGWVRDYKGQIIHIKRELTTSNTNVVWVEFSLDGQILYMQKDYAMQGMFVLETKPVNYTAHIDGINSGSGIDEFQPYQVAGSQHFGYARDYAGQEIKVVNEIKTSHQNVTWVEFELNGHRVYMDKASISQNDYIVSYKPVNYTTKIIGDNATAGIDTVKPWRIDGSQRFGYVGQYKNQEITVTAEIRTAYNDVTWVEFKLNGQTVYTDIANLKRYATITQSVDVNYTATIQAKNSNQGIDTVQPYNVAGSQHFGWARDYDGKLITVTKEITTTDNVTWVQFNLNGITVYMQKDLVKPGAFILETKPVNYTAHIDGINSGSGIDEFQPYQVAGSQHFGYARDYAGQEIKVVNEIKTSHQNVTWVEFELNSHRVYMDKASISQNDYIVSYKPVNYTTKIIGDNATAGIDTVKPWRIDGSQRFGYVGQYKNQEITVTAEIRTAYNDVTWVEFKLNGQTVYTDIANLKRYATITQSVDVNYTATIQAKNSNQGIDTVQPYNVAGSQHFGWARDYDGKLITVTKEITTTDNVTWVQFNLNGTTVFMDKTLLLQQQNQEVTVINRKVVNYNATIIVDQSSGQGINANQPYLVPGSTFYGWANQYSGQKIQVIAELVTSNAPDIVWIEFKLNNTIVFIDKSCVIVG</sequence>
<dbReference type="Gene3D" id="4.10.80.30">
    <property type="entry name" value="DNA polymerase, domain 6"/>
    <property type="match status" value="1"/>
</dbReference>
<comment type="similarity">
    <text evidence="2">Belongs to the glycosyl hydrolase 73 family.</text>
</comment>
<dbReference type="InterPro" id="IPR002901">
    <property type="entry name" value="MGlyc_endo_b_GlcNAc-like_dom"/>
</dbReference>
<dbReference type="GO" id="GO:0004040">
    <property type="term" value="F:amidase activity"/>
    <property type="evidence" value="ECO:0007669"/>
    <property type="project" value="InterPro"/>
</dbReference>
<evidence type="ECO:0000256" key="5">
    <source>
        <dbReference type="ARBA" id="ARBA00022801"/>
    </source>
</evidence>